<accession>A0ACC3ZDG2</accession>
<evidence type="ECO:0000313" key="2">
    <source>
        <dbReference type="Proteomes" id="UP000805649"/>
    </source>
</evidence>
<name>A0ACC3ZDG2_COLTU</name>
<reference evidence="1 2" key="1">
    <citation type="journal article" date="2020" name="Phytopathology">
        <title>Genome Sequence Resources of Colletotrichum truncatum, C. plurivorum, C. musicola, and C. sojae: Four Species Pathogenic to Soybean (Glycine max).</title>
        <authorList>
            <person name="Rogerio F."/>
            <person name="Boufleur T.R."/>
            <person name="Ciampi-Guillardi M."/>
            <person name="Sukno S.A."/>
            <person name="Thon M.R."/>
            <person name="Massola Junior N.S."/>
            <person name="Baroncelli R."/>
        </authorList>
    </citation>
    <scope>NUCLEOTIDE SEQUENCE [LARGE SCALE GENOMIC DNA]</scope>
    <source>
        <strain evidence="1 2">CMES1059</strain>
    </source>
</reference>
<gene>
    <name evidence="1" type="ORF">CTRU02_200032</name>
</gene>
<keyword evidence="2" id="KW-1185">Reference proteome</keyword>
<dbReference type="Proteomes" id="UP000805649">
    <property type="component" value="Unassembled WGS sequence"/>
</dbReference>
<dbReference type="EMBL" id="VUJX02000001">
    <property type="protein sequence ID" value="KAL0942146.1"/>
    <property type="molecule type" value="Genomic_DNA"/>
</dbReference>
<protein>
    <submittedName>
        <fullName evidence="1">Uncharacterized protein</fullName>
    </submittedName>
</protein>
<sequence length="793" mass="86362">MDVVPQGGTGPGAPRIGEGRRIQNMSEGSQQQRRASRNMRAERTTTSCGECRRRKQKCDQQQPCGNCQRRFPQPVCEYRIGNRIPGTSTFPAPARAGGRGLARDLSDLNSPLIEISRLQGTSRPANARWPGAAVTGSLSGFDANLTTTDLFQGSKLAWIADRSIGLTTPPSRLKLILGDSSCMLDLDPFQASQQVLTYRRAFPNLVLGAENDDKREEWTTDDDVIQIVWAHSAQTRPQRQIGDMEDQFGHLPIAQTPLNKKLLRIYFTILSRFKASLIGDPDPNNPFVKVYAPFCVQDPLVVQIIMYASACYLHETGHLPRTALMANKGRAIHMLNQRISFGQATTSGSSSENAGRGGGRTGDAAVASVIQLTAAEWYWGEAEEDVRHHFSGLRDMIRIRGGFDHLGMNGILAKNAICHDVSIALAHENSPLLLSQPHEGGGGPSQPWAADYAFADPIKDVPFRMSHCTPFVHKLTSVGTLPTFAECAQSLGVHRATASILDNVRFLFRAVEAAYATTEKTTTDPAGERTTRAPTKAASRKVQLTGKYIHEHILSLHPTIPGHRQSSPGVSTQGGNSPGSNYFAGTDEESIRSGSISSTGTAGPGSGGLGRSPPAAGSDSTTTPDTSNSPTSPRSIAAPYQQHQHQQSPDYMYQVIRAAAIVYSRAIMDRVPLSVACTNTEFLHIWTTTWRVPLLTWNGAVSIFQWIMLVIAPACHKTPHARFVKNMLMVSTLTLGVDNWAVTIDAARAAIKLQHWLKGEDTEEEEGEDEMGEGEGETERGGAGRRFPGREER</sequence>
<proteinExistence type="predicted"/>
<comment type="caution">
    <text evidence="1">The sequence shown here is derived from an EMBL/GenBank/DDBJ whole genome shotgun (WGS) entry which is preliminary data.</text>
</comment>
<organism evidence="1 2">
    <name type="scientific">Colletotrichum truncatum</name>
    <name type="common">Anthracnose fungus</name>
    <name type="synonym">Colletotrichum capsici</name>
    <dbReference type="NCBI Taxonomy" id="5467"/>
    <lineage>
        <taxon>Eukaryota</taxon>
        <taxon>Fungi</taxon>
        <taxon>Dikarya</taxon>
        <taxon>Ascomycota</taxon>
        <taxon>Pezizomycotina</taxon>
        <taxon>Sordariomycetes</taxon>
        <taxon>Hypocreomycetidae</taxon>
        <taxon>Glomerellales</taxon>
        <taxon>Glomerellaceae</taxon>
        <taxon>Colletotrichum</taxon>
        <taxon>Colletotrichum truncatum species complex</taxon>
    </lineage>
</organism>
<evidence type="ECO:0000313" key="1">
    <source>
        <dbReference type="EMBL" id="KAL0942146.1"/>
    </source>
</evidence>